<evidence type="ECO:0000259" key="1">
    <source>
        <dbReference type="Pfam" id="PF08501"/>
    </source>
</evidence>
<evidence type="ECO:0000313" key="3">
    <source>
        <dbReference type="Proteomes" id="UP000053617"/>
    </source>
</evidence>
<dbReference type="Gene3D" id="3.40.50.720">
    <property type="entry name" value="NAD(P)-binding Rossmann-like Domain"/>
    <property type="match status" value="1"/>
</dbReference>
<dbReference type="PANTHER" id="PTHR21089:SF1">
    <property type="entry name" value="BIFUNCTIONAL 3-DEHYDROQUINATE DEHYDRATASE_SHIKIMATE DEHYDROGENASE, CHLOROPLASTIC"/>
    <property type="match status" value="1"/>
</dbReference>
<dbReference type="OrthoDB" id="204377at2759"/>
<reference evidence="2 3" key="1">
    <citation type="submission" date="2015-01" db="EMBL/GenBank/DDBJ databases">
        <title>The Genome Sequence of Rhinocladiella mackenzie CBS 650.93.</title>
        <authorList>
            <consortium name="The Broad Institute Genomics Platform"/>
            <person name="Cuomo C."/>
            <person name="de Hoog S."/>
            <person name="Gorbushina A."/>
            <person name="Stielow B."/>
            <person name="Teixiera M."/>
            <person name="Abouelleil A."/>
            <person name="Chapman S.B."/>
            <person name="Priest M."/>
            <person name="Young S.K."/>
            <person name="Wortman J."/>
            <person name="Nusbaum C."/>
            <person name="Birren B."/>
        </authorList>
    </citation>
    <scope>NUCLEOTIDE SEQUENCE [LARGE SCALE GENOMIC DNA]</scope>
    <source>
        <strain evidence="2 3">CBS 650.93</strain>
    </source>
</reference>
<dbReference type="SUPFAM" id="SSF53223">
    <property type="entry name" value="Aminoacid dehydrogenase-like, N-terminal domain"/>
    <property type="match status" value="1"/>
</dbReference>
<feature type="domain" description="Shikimate dehydrogenase substrate binding N-terminal" evidence="1">
    <location>
        <begin position="34"/>
        <end position="114"/>
    </location>
</feature>
<dbReference type="HOGENOM" id="CLU_044063_1_0_1"/>
<dbReference type="EMBL" id="KN847478">
    <property type="protein sequence ID" value="KIX04854.1"/>
    <property type="molecule type" value="Genomic_DNA"/>
</dbReference>
<dbReference type="GO" id="GO:0004764">
    <property type="term" value="F:shikimate 3-dehydrogenase (NADP+) activity"/>
    <property type="evidence" value="ECO:0007669"/>
    <property type="project" value="InterPro"/>
</dbReference>
<dbReference type="GO" id="GO:0019632">
    <property type="term" value="P:shikimate metabolic process"/>
    <property type="evidence" value="ECO:0007669"/>
    <property type="project" value="TreeGrafter"/>
</dbReference>
<accession>A0A0D2IGE6</accession>
<dbReference type="InterPro" id="IPR013708">
    <property type="entry name" value="Shikimate_DH-bd_N"/>
</dbReference>
<dbReference type="Proteomes" id="UP000053617">
    <property type="component" value="Unassembled WGS sequence"/>
</dbReference>
<dbReference type="InterPro" id="IPR046346">
    <property type="entry name" value="Aminoacid_DH-like_N_sf"/>
</dbReference>
<dbReference type="GO" id="GO:0009423">
    <property type="term" value="P:chorismate biosynthetic process"/>
    <property type="evidence" value="ECO:0007669"/>
    <property type="project" value="TreeGrafter"/>
</dbReference>
<protein>
    <recommendedName>
        <fullName evidence="1">Shikimate dehydrogenase substrate binding N-terminal domain-containing protein</fullName>
    </recommendedName>
</protein>
<evidence type="ECO:0000313" key="2">
    <source>
        <dbReference type="EMBL" id="KIX04854.1"/>
    </source>
</evidence>
<dbReference type="PANTHER" id="PTHR21089">
    <property type="entry name" value="SHIKIMATE DEHYDROGENASE"/>
    <property type="match status" value="1"/>
</dbReference>
<proteinExistence type="predicted"/>
<dbReference type="InterPro" id="IPR022893">
    <property type="entry name" value="Shikimate_DH_fam"/>
</dbReference>
<dbReference type="GeneID" id="25293796"/>
<dbReference type="AlphaFoldDB" id="A0A0D2IGE6"/>
<name>A0A0D2IGE6_9EURO</name>
<dbReference type="InterPro" id="IPR036291">
    <property type="entry name" value="NAD(P)-bd_dom_sf"/>
</dbReference>
<dbReference type="SUPFAM" id="SSF51735">
    <property type="entry name" value="NAD(P)-binding Rossmann-fold domains"/>
    <property type="match status" value="1"/>
</dbReference>
<dbReference type="STRING" id="1442369.A0A0D2IGE6"/>
<dbReference type="Gene3D" id="3.40.50.10860">
    <property type="entry name" value="Leucine Dehydrogenase, chain A, domain 1"/>
    <property type="match status" value="1"/>
</dbReference>
<dbReference type="Pfam" id="PF08501">
    <property type="entry name" value="Shikimate_dh_N"/>
    <property type="match status" value="1"/>
</dbReference>
<keyword evidence="3" id="KW-1185">Reference proteome</keyword>
<organism evidence="2 3">
    <name type="scientific">Rhinocladiella mackenziei CBS 650.93</name>
    <dbReference type="NCBI Taxonomy" id="1442369"/>
    <lineage>
        <taxon>Eukaryota</taxon>
        <taxon>Fungi</taxon>
        <taxon>Dikarya</taxon>
        <taxon>Ascomycota</taxon>
        <taxon>Pezizomycotina</taxon>
        <taxon>Eurotiomycetes</taxon>
        <taxon>Chaetothyriomycetidae</taxon>
        <taxon>Chaetothyriales</taxon>
        <taxon>Herpotrichiellaceae</taxon>
        <taxon>Rhinocladiella</taxon>
    </lineage>
</organism>
<gene>
    <name evidence="2" type="ORF">Z518_05725</name>
</gene>
<dbReference type="VEuPathDB" id="FungiDB:Z518_05725"/>
<dbReference type="RefSeq" id="XP_013271990.1">
    <property type="nucleotide sequence ID" value="XM_013416536.1"/>
</dbReference>
<sequence length="340" mass="37750">MAMTLTANLLEESRHYGDSLFRALSEKESLKTFLFGYPISHSLAPILHSTIWDRLNMTWTYSFVESLDKKDFLPSLGSPEFVGAAVTMPHKISMMENVDDLTESAQMIGAINTIFVRCDKRGNRQNIGANTDTIGIYEAFERNFPGSSKEIGTHSGLIVGSGGACRSAIYALWKHFHVQEIYLVNRATEEVENVISWMLDAGMTPMITHIQTVEEAKACSGVSSIIGTIPDIPPKTAAEIVVQQIVTEFLHKEKKGYLMDMCYFPHPLTRLIRSGLESGWTVIPGIEPLIYQGIAQQALWLEREVDDSVAVDAAQRVRHRCGIQSSDLLNANGVARGPKF</sequence>